<gene>
    <name evidence="2" type="ORF">TRUGW13939_05745</name>
</gene>
<feature type="compositionally biased region" description="Basic residues" evidence="1">
    <location>
        <begin position="590"/>
        <end position="602"/>
    </location>
</feature>
<evidence type="ECO:0000313" key="2">
    <source>
        <dbReference type="EMBL" id="QKX58620.1"/>
    </source>
</evidence>
<dbReference type="EMBL" id="CP055900">
    <property type="protein sequence ID" value="QKX58620.1"/>
    <property type="molecule type" value="Genomic_DNA"/>
</dbReference>
<name>A0A7H8QX08_TALRU</name>
<protein>
    <submittedName>
        <fullName evidence="2">Uncharacterized protein</fullName>
    </submittedName>
</protein>
<dbReference type="RefSeq" id="XP_035344798.1">
    <property type="nucleotide sequence ID" value="XM_035488905.1"/>
</dbReference>
<dbReference type="Proteomes" id="UP000509510">
    <property type="component" value="Chromosome III"/>
</dbReference>
<feature type="compositionally biased region" description="Basic and acidic residues" evidence="1">
    <location>
        <begin position="63"/>
        <end position="79"/>
    </location>
</feature>
<feature type="compositionally biased region" description="Basic and acidic residues" evidence="1">
    <location>
        <begin position="549"/>
        <end position="561"/>
    </location>
</feature>
<feature type="compositionally biased region" description="Polar residues" evidence="1">
    <location>
        <begin position="425"/>
        <end position="448"/>
    </location>
</feature>
<feature type="region of interest" description="Disordered" evidence="1">
    <location>
        <begin position="1"/>
        <end position="200"/>
    </location>
</feature>
<dbReference type="OrthoDB" id="10656871at2759"/>
<evidence type="ECO:0000313" key="3">
    <source>
        <dbReference type="Proteomes" id="UP000509510"/>
    </source>
</evidence>
<sequence length="602" mass="67175">MPRPNQKKDNRDSDSRRPSVSGPDSSEESRDASNSSRSHGSSDRSSRRRAPETFSELWGLKKTPRERNERERQSSKSERSGSTTSSKRTHFTHYSGEPKPRSMWDVISTIVNSPKPKKDERQGYWVRGSKGTMMAFEKPGESSRRASHRKPKRGERSPSDEVRNSPPAKSKYSSEDDISAPLRPSRNAARTLGELKPPKKSRIDVVGGEGVVEENDSFISIEGKIAAAGSNFFVIITESYTMLVNIPNYWDYKTITGEFQDVYHALSEYRTSHPTASPGCMWLVKGVYNDLDENGQASLVNFDRYHFLTDLITNMSDFNWEDSVLQHGSFVVEKGGDVNITFSIGVFAQPYGPPRLQVTDFKGTRYLEVDRNESIPRKINGKSGTNPFNDPHESPAWPAANHKKAVSFVDVNPDESNDDKKEGTDSSSFNPTKSPLNTLGSKKSTNPLSDPDKNTPKTINGKKGTKPSNDENGANHFDYLDKNTSKTINGKKGTLLLDDFDENIPKPTNDENGTLLLDDFDENTTKPTNYEHDTTLLDDFDEDTLEPATNDKKTQKKKTTDDNNNNNNKEEADTSSFNPAEDTPNTNHGGGKKGAKKRNKKG</sequence>
<dbReference type="AlphaFoldDB" id="A0A7H8QX08"/>
<feature type="compositionally biased region" description="Polar residues" evidence="1">
    <location>
        <begin position="574"/>
        <end position="587"/>
    </location>
</feature>
<feature type="compositionally biased region" description="Acidic residues" evidence="1">
    <location>
        <begin position="536"/>
        <end position="545"/>
    </location>
</feature>
<dbReference type="GeneID" id="55993242"/>
<reference evidence="3" key="1">
    <citation type="submission" date="2020-06" db="EMBL/GenBank/DDBJ databases">
        <title>A chromosome-scale genome assembly of Talaromyces rugulosus W13939.</title>
        <authorList>
            <person name="Wang B."/>
            <person name="Guo L."/>
            <person name="Ye K."/>
            <person name="Wang L."/>
        </authorList>
    </citation>
    <scope>NUCLEOTIDE SEQUENCE [LARGE SCALE GENOMIC DNA]</scope>
    <source>
        <strain evidence="3">W13939</strain>
    </source>
</reference>
<feature type="compositionally biased region" description="Basic and acidic residues" evidence="1">
    <location>
        <begin position="40"/>
        <end position="51"/>
    </location>
</feature>
<feature type="region of interest" description="Disordered" evidence="1">
    <location>
        <begin position="372"/>
        <end position="602"/>
    </location>
</feature>
<proteinExistence type="predicted"/>
<organism evidence="2 3">
    <name type="scientific">Talaromyces rugulosus</name>
    <name type="common">Penicillium rugulosum</name>
    <dbReference type="NCBI Taxonomy" id="121627"/>
    <lineage>
        <taxon>Eukaryota</taxon>
        <taxon>Fungi</taxon>
        <taxon>Dikarya</taxon>
        <taxon>Ascomycota</taxon>
        <taxon>Pezizomycotina</taxon>
        <taxon>Eurotiomycetes</taxon>
        <taxon>Eurotiomycetidae</taxon>
        <taxon>Eurotiales</taxon>
        <taxon>Trichocomaceae</taxon>
        <taxon>Talaromyces</taxon>
        <taxon>Talaromyces sect. Islandici</taxon>
    </lineage>
</organism>
<keyword evidence="3" id="KW-1185">Reference proteome</keyword>
<accession>A0A7H8QX08</accession>
<feature type="compositionally biased region" description="Basic and acidic residues" evidence="1">
    <location>
        <begin position="154"/>
        <end position="163"/>
    </location>
</feature>
<feature type="compositionally biased region" description="Basic and acidic residues" evidence="1">
    <location>
        <begin position="1"/>
        <end position="17"/>
    </location>
</feature>
<evidence type="ECO:0000256" key="1">
    <source>
        <dbReference type="SAM" id="MobiDB-lite"/>
    </source>
</evidence>
<dbReference type="KEGG" id="trg:TRUGW13939_05745"/>